<sequence length="80" mass="9332">MIYHTTVCPLYEFAKTGGYLSYMPYLCNFDYIMFSKMGVSLYREKTCADGDEYCDFKVKANAPIPPYWPPHILDKDDPLK</sequence>
<evidence type="ECO:0000313" key="2">
    <source>
        <dbReference type="Proteomes" id="UP001523566"/>
    </source>
</evidence>
<accession>A0ABT1EA46</accession>
<organism evidence="1 2">
    <name type="scientific">Aequitasia blattaphilus</name>
    <dbReference type="NCBI Taxonomy" id="2949332"/>
    <lineage>
        <taxon>Bacteria</taxon>
        <taxon>Bacillati</taxon>
        <taxon>Bacillota</taxon>
        <taxon>Clostridia</taxon>
        <taxon>Lachnospirales</taxon>
        <taxon>Lachnospiraceae</taxon>
        <taxon>Aequitasia</taxon>
    </lineage>
</organism>
<protein>
    <submittedName>
        <fullName evidence="1">L-2-amino-thiazoline-4-carboxylic acid hydrolase</fullName>
    </submittedName>
</protein>
<dbReference type="Proteomes" id="UP001523566">
    <property type="component" value="Unassembled WGS sequence"/>
</dbReference>
<proteinExistence type="predicted"/>
<evidence type="ECO:0000313" key="1">
    <source>
        <dbReference type="EMBL" id="MCP1102489.1"/>
    </source>
</evidence>
<keyword evidence="2" id="KW-1185">Reference proteome</keyword>
<keyword evidence="1" id="KW-0378">Hydrolase</keyword>
<dbReference type="InterPro" id="IPR026002">
    <property type="entry name" value="ATC_hydrolase-like"/>
</dbReference>
<dbReference type="EMBL" id="JAMZFW010000011">
    <property type="protein sequence ID" value="MCP1102489.1"/>
    <property type="molecule type" value="Genomic_DNA"/>
</dbReference>
<reference evidence="1 2" key="1">
    <citation type="journal article" date="2022" name="Genome Biol. Evol.">
        <title>Host diet, physiology and behaviors set the stage for Lachnospiraceae cladogenesis.</title>
        <authorList>
            <person name="Vera-Ponce De Leon A."/>
            <person name="Schneider M."/>
            <person name="Jahnes B.C."/>
            <person name="Sadowski V."/>
            <person name="Camuy-Velez L.A."/>
            <person name="Duan J."/>
            <person name="Sabree Z.L."/>
        </authorList>
    </citation>
    <scope>NUCLEOTIDE SEQUENCE [LARGE SCALE GENOMIC DNA]</scope>
    <source>
        <strain evidence="1 2">PAL113</strain>
    </source>
</reference>
<dbReference type="RefSeq" id="WP_262066275.1">
    <property type="nucleotide sequence ID" value="NZ_JAMXOD010000011.1"/>
</dbReference>
<name>A0ABT1EA46_9FIRM</name>
<gene>
    <name evidence="1" type="ORF">NK125_08695</name>
</gene>
<dbReference type="Pfam" id="PF14196">
    <property type="entry name" value="ATC_hydrolase"/>
    <property type="match status" value="1"/>
</dbReference>
<comment type="caution">
    <text evidence="1">The sequence shown here is derived from an EMBL/GenBank/DDBJ whole genome shotgun (WGS) entry which is preliminary data.</text>
</comment>
<dbReference type="GO" id="GO:0016787">
    <property type="term" value="F:hydrolase activity"/>
    <property type="evidence" value="ECO:0007669"/>
    <property type="project" value="UniProtKB-KW"/>
</dbReference>